<evidence type="ECO:0000313" key="3">
    <source>
        <dbReference type="Proteomes" id="UP000238049"/>
    </source>
</evidence>
<dbReference type="Proteomes" id="UP000238049">
    <property type="component" value="Unassembled WGS sequence"/>
</dbReference>
<accession>A0A2S7A740</accession>
<dbReference type="AlphaFoldDB" id="A0A2S7A740"/>
<protein>
    <recommendedName>
        <fullName evidence="4">Anti-sigma factor</fullName>
    </recommendedName>
</protein>
<reference evidence="2 3" key="1">
    <citation type="submission" date="2016-08" db="EMBL/GenBank/DDBJ databases">
        <title>Evolution of the type three secretion system and type three effector repertoires in Xanthomonas.</title>
        <authorList>
            <person name="Merda D."/>
            <person name="Briand M."/>
            <person name="Bosis E."/>
            <person name="Rousseau C."/>
            <person name="Portier P."/>
            <person name="Jacques M.-A."/>
            <person name="Fischer-Le Saux M."/>
        </authorList>
    </citation>
    <scope>NUCLEOTIDE SEQUENCE [LARGE SCALE GENOMIC DNA]</scope>
    <source>
        <strain evidence="2 3">CFBP 7409</strain>
    </source>
</reference>
<sequence>MDDIDQFTLQAYADGALAPDQVGRVEAALAADPQLAAAMRKLQRVNAQLRSGFAPVLDEPIPARLLEAARRRPPTTPQTSFRTDPAAPVSAPAPSAWRRQPGRRWAVPASLAAALLVGVWLWQRQPPQAAPSAALAEQGHDASGALALALDHQLSGERQGEVRIGLTFRAHDGRYCRSFLLESGSAGLACRLGQRWRVELVSPLQHPADEGELRMASSTLPATLAHAIDARIDGEALDADGERVARAQQWR</sequence>
<organism evidence="2 3">
    <name type="scientific">Xanthomonas arboricola pv. guizotiae</name>
    <dbReference type="NCBI Taxonomy" id="487867"/>
    <lineage>
        <taxon>Bacteria</taxon>
        <taxon>Pseudomonadati</taxon>
        <taxon>Pseudomonadota</taxon>
        <taxon>Gammaproteobacteria</taxon>
        <taxon>Lysobacterales</taxon>
        <taxon>Lysobacteraceae</taxon>
        <taxon>Xanthomonas</taxon>
    </lineage>
</organism>
<feature type="region of interest" description="Disordered" evidence="1">
    <location>
        <begin position="67"/>
        <end position="99"/>
    </location>
</feature>
<comment type="caution">
    <text evidence="2">The sequence shown here is derived from an EMBL/GenBank/DDBJ whole genome shotgun (WGS) entry which is preliminary data.</text>
</comment>
<evidence type="ECO:0000313" key="2">
    <source>
        <dbReference type="EMBL" id="PPU04025.1"/>
    </source>
</evidence>
<dbReference type="EMBL" id="MDSL01000003">
    <property type="protein sequence ID" value="PPU04025.1"/>
    <property type="molecule type" value="Genomic_DNA"/>
</dbReference>
<name>A0A2S7A740_9XANT</name>
<evidence type="ECO:0008006" key="4">
    <source>
        <dbReference type="Google" id="ProtNLM"/>
    </source>
</evidence>
<gene>
    <name evidence="2" type="ORF">XarbCFBP7409_02500</name>
</gene>
<proteinExistence type="predicted"/>
<feature type="compositionally biased region" description="Low complexity" evidence="1">
    <location>
        <begin position="85"/>
        <end position="96"/>
    </location>
</feature>
<evidence type="ECO:0000256" key="1">
    <source>
        <dbReference type="SAM" id="MobiDB-lite"/>
    </source>
</evidence>